<dbReference type="OMA" id="KMPHSVA"/>
<reference evidence="10" key="3">
    <citation type="submission" date="2025-09" db="UniProtKB">
        <authorList>
            <consortium name="Ensembl"/>
        </authorList>
    </citation>
    <scope>IDENTIFICATION</scope>
</reference>
<protein>
    <recommendedName>
        <fullName evidence="3">Pro-FMRFamide-related neuropeptide VF</fullName>
    </recommendedName>
</protein>
<dbReference type="PANTHER" id="PTHR14403:SF6">
    <property type="entry name" value="PRO-FMRFAMIDE-RELATED NEUROPEPTIDE VF"/>
    <property type="match status" value="1"/>
</dbReference>
<comment type="similarity">
    <text evidence="2">Belongs to the FARP (FMRFamide related peptide) family.</text>
</comment>
<evidence type="ECO:0000256" key="4">
    <source>
        <dbReference type="ARBA" id="ARBA00022525"/>
    </source>
</evidence>
<proteinExistence type="inferred from homology"/>
<evidence type="ECO:0000313" key="11">
    <source>
        <dbReference type="Proteomes" id="UP000028761"/>
    </source>
</evidence>
<reference evidence="10" key="2">
    <citation type="submission" date="2025-08" db="UniProtKB">
        <authorList>
            <consortium name="Ensembl"/>
        </authorList>
    </citation>
    <scope>IDENTIFICATION</scope>
</reference>
<dbReference type="GO" id="GO:0007218">
    <property type="term" value="P:neuropeptide signaling pathway"/>
    <property type="evidence" value="ECO:0007669"/>
    <property type="project" value="UniProtKB-KW"/>
</dbReference>
<keyword evidence="6" id="KW-0027">Amidation</keyword>
<accession>A0A096NDJ8</accession>
<evidence type="ECO:0000256" key="2">
    <source>
        <dbReference type="ARBA" id="ARBA00006356"/>
    </source>
</evidence>
<name>A0A096NDJ8_PAPAN</name>
<gene>
    <name evidence="10" type="primary">NPVF</name>
</gene>
<dbReference type="GeneTree" id="ENSGT00390000003271"/>
<evidence type="ECO:0000256" key="9">
    <source>
        <dbReference type="ARBA" id="ARBA00046154"/>
    </source>
</evidence>
<organism evidence="10 11">
    <name type="scientific">Papio anubis</name>
    <name type="common">Olive baboon</name>
    <dbReference type="NCBI Taxonomy" id="9555"/>
    <lineage>
        <taxon>Eukaryota</taxon>
        <taxon>Metazoa</taxon>
        <taxon>Chordata</taxon>
        <taxon>Craniata</taxon>
        <taxon>Vertebrata</taxon>
        <taxon>Euteleostomi</taxon>
        <taxon>Mammalia</taxon>
        <taxon>Eutheria</taxon>
        <taxon>Euarchontoglires</taxon>
        <taxon>Primates</taxon>
        <taxon>Haplorrhini</taxon>
        <taxon>Catarrhini</taxon>
        <taxon>Cercopithecidae</taxon>
        <taxon>Cercopithecinae</taxon>
        <taxon>Papio</taxon>
    </lineage>
</organism>
<dbReference type="PANTHER" id="PTHR14403">
    <property type="entry name" value="RFAMIDE PEPTIDE GONADOTROPIN INHIBITORY HORMONE"/>
    <property type="match status" value="1"/>
</dbReference>
<dbReference type="AlphaFoldDB" id="A0A096NDJ8"/>
<comment type="function">
    <text evidence="8">Efficiently inhibits forskolin-induced production of cAMP. Blocks morphine-induced analgesia.</text>
</comment>
<reference evidence="10 11" key="1">
    <citation type="submission" date="2012-03" db="EMBL/GenBank/DDBJ databases">
        <title>Whole Genome Assembly of Papio anubis.</title>
        <authorList>
            <person name="Liu Y.L."/>
            <person name="Abraham K.A."/>
            <person name="Akbar H.A."/>
            <person name="Ali S.A."/>
            <person name="Anosike U.A."/>
            <person name="Aqrawi P.A."/>
            <person name="Arias F.A."/>
            <person name="Attaway T.A."/>
            <person name="Awwad R.A."/>
            <person name="Babu C.B."/>
            <person name="Bandaranaike D.B."/>
            <person name="Battles P.B."/>
            <person name="Bell A.B."/>
            <person name="Beltran B.B."/>
            <person name="Berhane-Mersha D.B."/>
            <person name="Bess C.B."/>
            <person name="Bickham C.B."/>
            <person name="Bolden T.B."/>
            <person name="Carter K.C."/>
            <person name="Chau D.C."/>
            <person name="Chavez A.C."/>
            <person name="Clerc-Blankenburg K.C."/>
            <person name="Coyle M.C."/>
            <person name="Dao M.D."/>
            <person name="Davila M.L.D."/>
            <person name="Davy-Carroll L.D."/>
            <person name="Denson S.D."/>
            <person name="Dinh H.D."/>
            <person name="Fernandez S.F."/>
            <person name="Fernando P.F."/>
            <person name="Forbes L.F."/>
            <person name="Francis C.F."/>
            <person name="Francisco L.F."/>
            <person name="Fu Q.F."/>
            <person name="Garcia-Iii R.G."/>
            <person name="Garrett T.G."/>
            <person name="Gross S.G."/>
            <person name="Gubbala S.G."/>
            <person name="Hirani K.H."/>
            <person name="Hogues M.H."/>
            <person name="Hollins B.H."/>
            <person name="Jackson L.J."/>
            <person name="Javaid M.J."/>
            <person name="Jhangiani S.J."/>
            <person name="Johnson A.J."/>
            <person name="Johnson B.J."/>
            <person name="Jones J.J."/>
            <person name="Joshi V.J."/>
            <person name="Kalu J.K."/>
            <person name="Khan N.K."/>
            <person name="Korchina V.K."/>
            <person name="Kovar C.K."/>
            <person name="Lago L.L."/>
            <person name="Lara F.L."/>
            <person name="Le T.-K.L."/>
            <person name="Lee S.L."/>
            <person name="Legall-Iii F.L."/>
            <person name="Lemon S.L."/>
            <person name="Liu J.L."/>
            <person name="Liu Y.-S.L."/>
            <person name="Liyanage D.L."/>
            <person name="Lopez J.L."/>
            <person name="Lorensuhewa L.L."/>
            <person name="Mata R.M."/>
            <person name="Mathew T.M."/>
            <person name="Mercado C.M."/>
            <person name="Mercado I.M."/>
            <person name="Morales K.M."/>
            <person name="Morgan M.M."/>
            <person name="Munidasa M.M."/>
            <person name="Ngo D.N."/>
            <person name="Nguyen L.N."/>
            <person name="Nguyen T.N."/>
            <person name="Nguyen N.N."/>
            <person name="Obregon M.O."/>
            <person name="Okwuonu G.O."/>
            <person name="Ongeri F.O."/>
            <person name="Onwere C.O."/>
            <person name="Osifeso I.O."/>
            <person name="Parra A.P."/>
            <person name="Patil S.P."/>
            <person name="Perez A.P."/>
            <person name="Perez Y.P."/>
            <person name="Pham C.P."/>
            <person name="Pu L.-L.P."/>
            <person name="Puazo M.P."/>
            <person name="Quiroz J.Q."/>
            <person name="Rouhana J.R."/>
            <person name="Ruiz M.R."/>
            <person name="Ruiz S.-J.R."/>
            <person name="Saada N.S."/>
            <person name="Santibanez J.S."/>
            <person name="Scheel M.S."/>
            <person name="Schneider B.S."/>
            <person name="Simmons D.S."/>
            <person name="Sisson I.S."/>
            <person name="Tang L.-Y.T."/>
            <person name="Thornton R.T."/>
            <person name="Tisius J.T."/>
            <person name="Toledanes G.T."/>
            <person name="Trejos Z.T."/>
            <person name="Usmani K.U."/>
            <person name="Varghese R.V."/>
            <person name="Vattathil S.V."/>
            <person name="Vee V.V."/>
            <person name="Walker D.W."/>
            <person name="Weissenberger G.W."/>
            <person name="White C.W."/>
            <person name="Williams A.W."/>
            <person name="Woodworth J.W."/>
            <person name="Wright R.W."/>
            <person name="Zhu Y.Z."/>
            <person name="Han Y.H."/>
            <person name="Newsham I.N."/>
            <person name="Nazareth L.N."/>
            <person name="Worley K.W."/>
            <person name="Muzny D.M."/>
            <person name="Rogers J.R."/>
            <person name="Gibbs R.G."/>
        </authorList>
    </citation>
    <scope>NUCLEOTIDE SEQUENCE [LARGE SCALE GENOMIC DNA]</scope>
</reference>
<keyword evidence="7" id="KW-0527">Neuropeptide</keyword>
<comment type="subcellular location">
    <subcellularLocation>
        <location evidence="1">Secreted</location>
    </subcellularLocation>
</comment>
<dbReference type="Ensembl" id="ENSPANT00000008768.3">
    <property type="protein sequence ID" value="ENSPANP00000010944.2"/>
    <property type="gene ID" value="ENSPANG00000008672.3"/>
</dbReference>
<evidence type="ECO:0000256" key="3">
    <source>
        <dbReference type="ARBA" id="ARBA00020574"/>
    </source>
</evidence>
<evidence type="ECO:0000256" key="7">
    <source>
        <dbReference type="ARBA" id="ARBA00023320"/>
    </source>
</evidence>
<evidence type="ECO:0000313" key="10">
    <source>
        <dbReference type="Ensembl" id="ENSPANP00000010944.2"/>
    </source>
</evidence>
<dbReference type="GO" id="GO:0032277">
    <property type="term" value="P:negative regulation of gonadotropin secretion"/>
    <property type="evidence" value="ECO:0007669"/>
    <property type="project" value="Ensembl"/>
</dbReference>
<evidence type="ECO:0000256" key="6">
    <source>
        <dbReference type="ARBA" id="ARBA00022815"/>
    </source>
</evidence>
<keyword evidence="11" id="KW-1185">Reference proteome</keyword>
<dbReference type="GO" id="GO:0005615">
    <property type="term" value="C:extracellular space"/>
    <property type="evidence" value="ECO:0007669"/>
    <property type="project" value="Ensembl"/>
</dbReference>
<dbReference type="STRING" id="9555.ENSPANP00000010944"/>
<comment type="function">
    <text evidence="9">Efficiently inhibits forskolin-induced production of cAMP. Acts as a potent negative regulator of gonadotropin synthesis and secretion. Induces secretion of prolactin.</text>
</comment>
<dbReference type="GO" id="GO:0160041">
    <property type="term" value="F:neuropeptide activity"/>
    <property type="evidence" value="ECO:0007669"/>
    <property type="project" value="Ensembl"/>
</dbReference>
<evidence type="ECO:0000256" key="5">
    <source>
        <dbReference type="ARBA" id="ARBA00022729"/>
    </source>
</evidence>
<sequence length="221" mass="25661">MKPMMSNALRETTGKFVSQEFTHCSFSTFWLVLEINTKKDLHFCHLMSQITYDELMMSSLHSKENYDKYSEPRGYPKRERSLNFEELKDWGPKNVIKMSTPAVNKMPHSVTNLPLRFGRTTEEERSAGATANLPLRSGRNMEVSLVRRVLNLPQRFGRMTTAKSVCRTLSDLCQGSLHSPCANDLFYSMTCQHQEIQNPDQKRSRRLVFQKMDDAELKQEK</sequence>
<dbReference type="InterPro" id="IPR026297">
    <property type="entry name" value="FMRFamide-related/fGRP"/>
</dbReference>
<evidence type="ECO:0000256" key="8">
    <source>
        <dbReference type="ARBA" id="ARBA00045318"/>
    </source>
</evidence>
<evidence type="ECO:0000256" key="1">
    <source>
        <dbReference type="ARBA" id="ARBA00004613"/>
    </source>
</evidence>
<dbReference type="eggNOG" id="ENOG502S5H9">
    <property type="taxonomic scope" value="Eukaryota"/>
</dbReference>
<keyword evidence="4" id="KW-0964">Secreted</keyword>
<dbReference type="Proteomes" id="UP000028761">
    <property type="component" value="Chromosome 4"/>
</dbReference>
<dbReference type="HOGENOM" id="CLU_120051_0_0_1"/>
<dbReference type="Bgee" id="ENSPANG00000008672">
    <property type="expression patterns" value="Expressed in paraventricular nucleus of thalamus and 38 other cell types or tissues"/>
</dbReference>
<keyword evidence="5" id="KW-0732">Signal</keyword>